<proteinExistence type="predicted"/>
<dbReference type="RefSeq" id="WP_110805550.1">
    <property type="nucleotide sequence ID" value="NZ_QJTK01000005.1"/>
</dbReference>
<evidence type="ECO:0000313" key="2">
    <source>
        <dbReference type="Proteomes" id="UP000247727"/>
    </source>
</evidence>
<comment type="caution">
    <text evidence="1">The sequence shown here is derived from an EMBL/GenBank/DDBJ whole genome shotgun (WGS) entry which is preliminary data.</text>
</comment>
<dbReference type="OrthoDB" id="7810749at2"/>
<sequence>MNTVPVLTHATERDVDLLLVEEFAASPLFTAAILRAIGLIDLGFIRSQVLHSVRRLHNRREIDISVQVETRRGKVLLLIENKLDTSEQPKQAESYRAEAEAQAGSFLLVRTILTCPEAYRAQNSRFAGAFDHVVSYEMIADFFRARAGRESGELGARMTHRADLMMQAIEKQRRGYVQVIHPAKHAFSARYVALAAKIAPELIPGPSMLRESAAESVTMIFAPETLPDWSFLPQMRIVHQLREGNANVNFYGWGDHFPELAARVAADLAGSGIRPVPTVNKRKGGRSGLMLVVETPAIDQFADFEAQIDAVRQGIDRTRALRAWVLAHKSAVQRWAAMVPKR</sequence>
<keyword evidence="2" id="KW-1185">Reference proteome</keyword>
<accession>A0A318U2I6</accession>
<organism evidence="1 2">
    <name type="scientific">Rhodobacter viridis</name>
    <dbReference type="NCBI Taxonomy" id="1054202"/>
    <lineage>
        <taxon>Bacteria</taxon>
        <taxon>Pseudomonadati</taxon>
        <taxon>Pseudomonadota</taxon>
        <taxon>Alphaproteobacteria</taxon>
        <taxon>Rhodobacterales</taxon>
        <taxon>Rhodobacter group</taxon>
        <taxon>Rhodobacter</taxon>
    </lineage>
</organism>
<evidence type="ECO:0000313" key="1">
    <source>
        <dbReference type="EMBL" id="PYF10388.1"/>
    </source>
</evidence>
<name>A0A318U2I6_9RHOB</name>
<dbReference type="EMBL" id="QJTK01000005">
    <property type="protein sequence ID" value="PYF10388.1"/>
    <property type="molecule type" value="Genomic_DNA"/>
</dbReference>
<reference evidence="1 2" key="1">
    <citation type="submission" date="2018-06" db="EMBL/GenBank/DDBJ databases">
        <title>Genomic Encyclopedia of Type Strains, Phase III (KMG-III): the genomes of soil and plant-associated and newly described type strains.</title>
        <authorList>
            <person name="Whitman W."/>
        </authorList>
    </citation>
    <scope>NUCLEOTIDE SEQUENCE [LARGE SCALE GENOMIC DNA]</scope>
    <source>
        <strain evidence="1 2">JA737</strain>
    </source>
</reference>
<dbReference type="AlphaFoldDB" id="A0A318U2I6"/>
<protein>
    <submittedName>
        <fullName evidence="1">PD-(D/E)XK nuclease superfamily protein</fullName>
    </submittedName>
</protein>
<gene>
    <name evidence="1" type="ORF">C8J30_105199</name>
</gene>
<dbReference type="Proteomes" id="UP000247727">
    <property type="component" value="Unassembled WGS sequence"/>
</dbReference>